<dbReference type="GO" id="GO:0006654">
    <property type="term" value="P:phosphatidic acid biosynthetic process"/>
    <property type="evidence" value="ECO:0007669"/>
    <property type="project" value="TreeGrafter"/>
</dbReference>
<dbReference type="GO" id="GO:0003841">
    <property type="term" value="F:1-acylglycerol-3-phosphate O-acyltransferase activity"/>
    <property type="evidence" value="ECO:0007669"/>
    <property type="project" value="TreeGrafter"/>
</dbReference>
<organism evidence="4 5">
    <name type="scientific">Cohnella thailandensis</name>
    <dbReference type="NCBI Taxonomy" id="557557"/>
    <lineage>
        <taxon>Bacteria</taxon>
        <taxon>Bacillati</taxon>
        <taxon>Bacillota</taxon>
        <taxon>Bacilli</taxon>
        <taxon>Bacillales</taxon>
        <taxon>Paenibacillaceae</taxon>
        <taxon>Cohnella</taxon>
    </lineage>
</organism>
<reference evidence="4 5" key="1">
    <citation type="submission" date="2020-08" db="EMBL/GenBank/DDBJ databases">
        <title>Cohnella phylogeny.</title>
        <authorList>
            <person name="Dunlap C."/>
        </authorList>
    </citation>
    <scope>NUCLEOTIDE SEQUENCE [LARGE SCALE GENOMIC DNA]</scope>
    <source>
        <strain evidence="4 5">DSM 25241</strain>
    </source>
</reference>
<protein>
    <submittedName>
        <fullName evidence="4">1-acyl-sn-glycerol-3-phosphate acyltransferase</fullName>
    </submittedName>
</protein>
<dbReference type="Proteomes" id="UP000535838">
    <property type="component" value="Unassembled WGS sequence"/>
</dbReference>
<dbReference type="PANTHER" id="PTHR10434:SF11">
    <property type="entry name" value="1-ACYL-SN-GLYCEROL-3-PHOSPHATE ACYLTRANSFERASE"/>
    <property type="match status" value="1"/>
</dbReference>
<sequence length="198" mass="21465">MLYGFARVLLHAFFKAAFRFEARGVSNIPAEGAAVLCSNHLSVLDPITIGIAVPRKVHYMAKEELFRIPGFGSLIRAVGAFPVKRGGVSKEAIKTAITLLREGKVMGIFPEGTRKGERIEGVAMGKRGAVSMAVRAGATVVPVAIVGDYRWFRKMVTVYGAPLDLSPYLVKGEEDLDAATDELMSRIREMIRTGQPTG</sequence>
<dbReference type="InterPro" id="IPR002123">
    <property type="entry name" value="Plipid/glycerol_acylTrfase"/>
</dbReference>
<keyword evidence="5" id="KW-1185">Reference proteome</keyword>
<gene>
    <name evidence="4" type="ORF">H7B67_14940</name>
</gene>
<accession>A0A841SVZ7</accession>
<name>A0A841SVZ7_9BACL</name>
<dbReference type="CDD" id="cd07989">
    <property type="entry name" value="LPLAT_AGPAT-like"/>
    <property type="match status" value="1"/>
</dbReference>
<dbReference type="SUPFAM" id="SSF69593">
    <property type="entry name" value="Glycerol-3-phosphate (1)-acyltransferase"/>
    <property type="match status" value="1"/>
</dbReference>
<dbReference type="PANTHER" id="PTHR10434">
    <property type="entry name" value="1-ACYL-SN-GLYCEROL-3-PHOSPHATE ACYLTRANSFERASE"/>
    <property type="match status" value="1"/>
</dbReference>
<evidence type="ECO:0000313" key="4">
    <source>
        <dbReference type="EMBL" id="MBB6635412.1"/>
    </source>
</evidence>
<feature type="domain" description="Phospholipid/glycerol acyltransferase" evidence="3">
    <location>
        <begin position="34"/>
        <end position="148"/>
    </location>
</feature>
<keyword evidence="1 4" id="KW-0808">Transferase</keyword>
<proteinExistence type="predicted"/>
<dbReference type="RefSeq" id="WP_185120644.1">
    <property type="nucleotide sequence ID" value="NZ_JACJVQ010000013.1"/>
</dbReference>
<dbReference type="SMART" id="SM00563">
    <property type="entry name" value="PlsC"/>
    <property type="match status" value="1"/>
</dbReference>
<keyword evidence="2 4" id="KW-0012">Acyltransferase</keyword>
<dbReference type="Pfam" id="PF01553">
    <property type="entry name" value="Acyltransferase"/>
    <property type="match status" value="1"/>
</dbReference>
<evidence type="ECO:0000259" key="3">
    <source>
        <dbReference type="SMART" id="SM00563"/>
    </source>
</evidence>
<evidence type="ECO:0000256" key="1">
    <source>
        <dbReference type="ARBA" id="ARBA00022679"/>
    </source>
</evidence>
<dbReference type="AlphaFoldDB" id="A0A841SVZ7"/>
<comment type="caution">
    <text evidence="4">The sequence shown here is derived from an EMBL/GenBank/DDBJ whole genome shotgun (WGS) entry which is preliminary data.</text>
</comment>
<evidence type="ECO:0000313" key="5">
    <source>
        <dbReference type="Proteomes" id="UP000535838"/>
    </source>
</evidence>
<dbReference type="EMBL" id="JACJVQ010000013">
    <property type="protein sequence ID" value="MBB6635412.1"/>
    <property type="molecule type" value="Genomic_DNA"/>
</dbReference>
<evidence type="ECO:0000256" key="2">
    <source>
        <dbReference type="ARBA" id="ARBA00023315"/>
    </source>
</evidence>